<accession>A0A9D2G602</accession>
<dbReference type="AlphaFoldDB" id="A0A9D2G602"/>
<gene>
    <name evidence="2" type="ORF">H9723_00940</name>
</gene>
<comment type="caution">
    <text evidence="2">The sequence shown here is derived from an EMBL/GenBank/DDBJ whole genome shotgun (WGS) entry which is preliminary data.</text>
</comment>
<feature type="transmembrane region" description="Helical" evidence="1">
    <location>
        <begin position="12"/>
        <end position="32"/>
    </location>
</feature>
<dbReference type="Proteomes" id="UP000824116">
    <property type="component" value="Unassembled WGS sequence"/>
</dbReference>
<keyword evidence="1" id="KW-0812">Transmembrane</keyword>
<keyword evidence="1" id="KW-1133">Transmembrane helix</keyword>
<reference evidence="2" key="2">
    <citation type="submission" date="2021-04" db="EMBL/GenBank/DDBJ databases">
        <authorList>
            <person name="Gilroy R."/>
        </authorList>
    </citation>
    <scope>NUCLEOTIDE SEQUENCE</scope>
    <source>
        <strain evidence="2">CHK196-3914</strain>
    </source>
</reference>
<dbReference type="InterPro" id="IPR021354">
    <property type="entry name" value="DUF2975"/>
</dbReference>
<feature type="transmembrane region" description="Helical" evidence="1">
    <location>
        <begin position="115"/>
        <end position="136"/>
    </location>
</feature>
<reference evidence="2" key="1">
    <citation type="journal article" date="2021" name="PeerJ">
        <title>Extensive microbial diversity within the chicken gut microbiome revealed by metagenomics and culture.</title>
        <authorList>
            <person name="Gilroy R."/>
            <person name="Ravi A."/>
            <person name="Getino M."/>
            <person name="Pursley I."/>
            <person name="Horton D.L."/>
            <person name="Alikhan N.F."/>
            <person name="Baker D."/>
            <person name="Gharbi K."/>
            <person name="Hall N."/>
            <person name="Watson M."/>
            <person name="Adriaenssens E.M."/>
            <person name="Foster-Nyarko E."/>
            <person name="Jarju S."/>
            <person name="Secka A."/>
            <person name="Antonio M."/>
            <person name="Oren A."/>
            <person name="Chaudhuri R.R."/>
            <person name="La Ragione R."/>
            <person name="Hildebrand F."/>
            <person name="Pallen M.J."/>
        </authorList>
    </citation>
    <scope>NUCLEOTIDE SEQUENCE</scope>
    <source>
        <strain evidence="2">CHK196-3914</strain>
    </source>
</reference>
<evidence type="ECO:0000313" key="2">
    <source>
        <dbReference type="EMBL" id="HIZ73798.1"/>
    </source>
</evidence>
<dbReference type="Pfam" id="PF11188">
    <property type="entry name" value="DUF2975"/>
    <property type="match status" value="1"/>
</dbReference>
<feature type="transmembrane region" description="Helical" evidence="1">
    <location>
        <begin position="47"/>
        <end position="68"/>
    </location>
</feature>
<evidence type="ECO:0000256" key="1">
    <source>
        <dbReference type="SAM" id="Phobius"/>
    </source>
</evidence>
<proteinExistence type="predicted"/>
<keyword evidence="1" id="KW-0472">Membrane</keyword>
<name>A0A9D2G602_9FIRM</name>
<sequence>MRKSRIVSFTKYFLDFMFYSGILVVLSLPYTLKLAGKYYPEEFGRQYWMMLAIFAASGVCGLIIVFSLRKMIKTVLDQDCFVDENTGNLKIMGRVSFIITALFIIKSVILPTPAAFVIVLTFFIAGIFSHVLSLVFEEAVRFKKENDLTI</sequence>
<dbReference type="EMBL" id="DXAY01000022">
    <property type="protein sequence ID" value="HIZ73798.1"/>
    <property type="molecule type" value="Genomic_DNA"/>
</dbReference>
<organism evidence="2 3">
    <name type="scientific">Candidatus Mediterraneibacter stercoravium</name>
    <dbReference type="NCBI Taxonomy" id="2838685"/>
    <lineage>
        <taxon>Bacteria</taxon>
        <taxon>Bacillati</taxon>
        <taxon>Bacillota</taxon>
        <taxon>Clostridia</taxon>
        <taxon>Lachnospirales</taxon>
        <taxon>Lachnospiraceae</taxon>
        <taxon>Mediterraneibacter</taxon>
    </lineage>
</organism>
<feature type="transmembrane region" description="Helical" evidence="1">
    <location>
        <begin position="89"/>
        <end position="109"/>
    </location>
</feature>
<evidence type="ECO:0000313" key="3">
    <source>
        <dbReference type="Proteomes" id="UP000824116"/>
    </source>
</evidence>
<protein>
    <submittedName>
        <fullName evidence="2">DUF2975 domain-containing protein</fullName>
    </submittedName>
</protein>